<dbReference type="EMBL" id="JAINUG010000358">
    <property type="protein sequence ID" value="KAJ8377291.1"/>
    <property type="molecule type" value="Genomic_DNA"/>
</dbReference>
<accession>A0AAD7RC14</accession>
<evidence type="ECO:0000313" key="3">
    <source>
        <dbReference type="Proteomes" id="UP001221898"/>
    </source>
</evidence>
<keyword evidence="3" id="KW-1185">Reference proteome</keyword>
<feature type="region of interest" description="Disordered" evidence="1">
    <location>
        <begin position="48"/>
        <end position="84"/>
    </location>
</feature>
<sequence length="226" mass="25214">MSQEDKQFMQSVKKTANLRERPLQHRVAAKNHSCNAQEPLYGEQRLASQQKVQEGPGAKITSAWADNVAGAATPRPVPDDQLNQGRQAESEIIKFSQRQQFNEEPKHKQKGKQGRNSQLFRLTLYFKTILRVGGRLQQVSHARDRLNAQPSYLKHSRVATLILQTSTKGQDTPDAAMSWRSQDASIGSHKPTLQSESYSTSVLCAAGSLKGREQKMANLLKIAPAR</sequence>
<protein>
    <submittedName>
        <fullName evidence="2">Uncharacterized protein</fullName>
    </submittedName>
</protein>
<dbReference type="Proteomes" id="UP001221898">
    <property type="component" value="Unassembled WGS sequence"/>
</dbReference>
<organism evidence="2 3">
    <name type="scientific">Aldrovandia affinis</name>
    <dbReference type="NCBI Taxonomy" id="143900"/>
    <lineage>
        <taxon>Eukaryota</taxon>
        <taxon>Metazoa</taxon>
        <taxon>Chordata</taxon>
        <taxon>Craniata</taxon>
        <taxon>Vertebrata</taxon>
        <taxon>Euteleostomi</taxon>
        <taxon>Actinopterygii</taxon>
        <taxon>Neopterygii</taxon>
        <taxon>Teleostei</taxon>
        <taxon>Notacanthiformes</taxon>
        <taxon>Halosauridae</taxon>
        <taxon>Aldrovandia</taxon>
    </lineage>
</organism>
<proteinExistence type="predicted"/>
<reference evidence="2" key="1">
    <citation type="journal article" date="2023" name="Science">
        <title>Genome structures resolve the early diversification of teleost fishes.</title>
        <authorList>
            <person name="Parey E."/>
            <person name="Louis A."/>
            <person name="Montfort J."/>
            <person name="Bouchez O."/>
            <person name="Roques C."/>
            <person name="Iampietro C."/>
            <person name="Lluch J."/>
            <person name="Castinel A."/>
            <person name="Donnadieu C."/>
            <person name="Desvignes T."/>
            <person name="Floi Bucao C."/>
            <person name="Jouanno E."/>
            <person name="Wen M."/>
            <person name="Mejri S."/>
            <person name="Dirks R."/>
            <person name="Jansen H."/>
            <person name="Henkel C."/>
            <person name="Chen W.J."/>
            <person name="Zahm M."/>
            <person name="Cabau C."/>
            <person name="Klopp C."/>
            <person name="Thompson A.W."/>
            <person name="Robinson-Rechavi M."/>
            <person name="Braasch I."/>
            <person name="Lecointre G."/>
            <person name="Bobe J."/>
            <person name="Postlethwait J.H."/>
            <person name="Berthelot C."/>
            <person name="Roest Crollius H."/>
            <person name="Guiguen Y."/>
        </authorList>
    </citation>
    <scope>NUCLEOTIDE SEQUENCE</scope>
    <source>
        <strain evidence="2">NC1722</strain>
    </source>
</reference>
<comment type="caution">
    <text evidence="2">The sequence shown here is derived from an EMBL/GenBank/DDBJ whole genome shotgun (WGS) entry which is preliminary data.</text>
</comment>
<name>A0AAD7RC14_9TELE</name>
<feature type="region of interest" description="Disordered" evidence="1">
    <location>
        <begin position="1"/>
        <end position="21"/>
    </location>
</feature>
<dbReference type="AlphaFoldDB" id="A0AAD7RC14"/>
<evidence type="ECO:0000256" key="1">
    <source>
        <dbReference type="SAM" id="MobiDB-lite"/>
    </source>
</evidence>
<gene>
    <name evidence="2" type="ORF">AAFF_G00261400</name>
</gene>
<evidence type="ECO:0000313" key="2">
    <source>
        <dbReference type="EMBL" id="KAJ8377291.1"/>
    </source>
</evidence>
<feature type="region of interest" description="Disordered" evidence="1">
    <location>
        <begin position="96"/>
        <end position="115"/>
    </location>
</feature>